<keyword evidence="1" id="KW-0175">Coiled coil</keyword>
<dbReference type="SMART" id="SM00164">
    <property type="entry name" value="TBC"/>
    <property type="match status" value="1"/>
</dbReference>
<dbReference type="GeneID" id="115878485"/>
<dbReference type="Gene3D" id="1.10.10.750">
    <property type="entry name" value="Ypt/Rab-GAP domain of gyp1p, domain 1"/>
    <property type="match status" value="1"/>
</dbReference>
<evidence type="ECO:0000313" key="5">
    <source>
        <dbReference type="RefSeq" id="XP_030750866.1"/>
    </source>
</evidence>
<dbReference type="AlphaFoldDB" id="A0A6J2XIC9"/>
<evidence type="ECO:0000313" key="4">
    <source>
        <dbReference type="Proteomes" id="UP000504635"/>
    </source>
</evidence>
<dbReference type="InterPro" id="IPR035969">
    <property type="entry name" value="Rab-GAP_TBC_sf"/>
</dbReference>
<dbReference type="Pfam" id="PF00566">
    <property type="entry name" value="RabGAP-TBC"/>
    <property type="match status" value="1"/>
</dbReference>
<dbReference type="GO" id="GO:0031410">
    <property type="term" value="C:cytoplasmic vesicle"/>
    <property type="evidence" value="ECO:0007669"/>
    <property type="project" value="UniProtKB-ARBA"/>
</dbReference>
<dbReference type="FunFam" id="1.10.8.270:FF:000008">
    <property type="entry name" value="Putative TBC1 domain family member 14"/>
    <property type="match status" value="1"/>
</dbReference>
<accession>A0A6J2XIC9</accession>
<feature type="compositionally biased region" description="Polar residues" evidence="2">
    <location>
        <begin position="219"/>
        <end position="234"/>
    </location>
</feature>
<dbReference type="KEGG" id="soy:115878485"/>
<organism evidence="4 5">
    <name type="scientific">Sitophilus oryzae</name>
    <name type="common">Rice weevil</name>
    <name type="synonym">Curculio oryzae</name>
    <dbReference type="NCBI Taxonomy" id="7048"/>
    <lineage>
        <taxon>Eukaryota</taxon>
        <taxon>Metazoa</taxon>
        <taxon>Ecdysozoa</taxon>
        <taxon>Arthropoda</taxon>
        <taxon>Hexapoda</taxon>
        <taxon>Insecta</taxon>
        <taxon>Pterygota</taxon>
        <taxon>Neoptera</taxon>
        <taxon>Endopterygota</taxon>
        <taxon>Coleoptera</taxon>
        <taxon>Polyphaga</taxon>
        <taxon>Cucujiformia</taxon>
        <taxon>Curculionidae</taxon>
        <taxon>Dryophthorinae</taxon>
        <taxon>Sitophilus</taxon>
    </lineage>
</organism>
<dbReference type="Gene3D" id="1.10.8.270">
    <property type="entry name" value="putative rabgap domain of human tbc1 domain family member 14 like domains"/>
    <property type="match status" value="1"/>
</dbReference>
<dbReference type="FunFam" id="1.10.472.80:FF:000006">
    <property type="entry name" value="TBC1 domain family member 14"/>
    <property type="match status" value="1"/>
</dbReference>
<dbReference type="GO" id="GO:0005773">
    <property type="term" value="C:vacuole"/>
    <property type="evidence" value="ECO:0007669"/>
    <property type="project" value="UniProtKB-ARBA"/>
</dbReference>
<evidence type="ECO:0000259" key="3">
    <source>
        <dbReference type="PROSITE" id="PS50086"/>
    </source>
</evidence>
<feature type="coiled-coil region" evidence="1">
    <location>
        <begin position="322"/>
        <end position="362"/>
    </location>
</feature>
<dbReference type="SUPFAM" id="SSF47923">
    <property type="entry name" value="Ypt/Rab-GAP domain of gyp1p"/>
    <property type="match status" value="2"/>
</dbReference>
<dbReference type="PANTHER" id="PTHR47219">
    <property type="entry name" value="RAB GTPASE-ACTIVATING PROTEIN 1-LIKE"/>
    <property type="match status" value="1"/>
</dbReference>
<feature type="region of interest" description="Disordered" evidence="2">
    <location>
        <begin position="219"/>
        <end position="247"/>
    </location>
</feature>
<dbReference type="PANTHER" id="PTHR47219:SF15">
    <property type="entry name" value="TBC1 DOMAIN FAMILY MEMBER 12 ISOFORM X1"/>
    <property type="match status" value="1"/>
</dbReference>
<dbReference type="RefSeq" id="XP_030750866.1">
    <property type="nucleotide sequence ID" value="XM_030895006.1"/>
</dbReference>
<keyword evidence="4" id="KW-1185">Reference proteome</keyword>
<evidence type="ECO:0000256" key="2">
    <source>
        <dbReference type="SAM" id="MobiDB-lite"/>
    </source>
</evidence>
<protein>
    <submittedName>
        <fullName evidence="5">TBC1 domain family member 12-like</fullName>
    </submittedName>
</protein>
<dbReference type="Proteomes" id="UP000504635">
    <property type="component" value="Unplaced"/>
</dbReference>
<proteinExistence type="predicted"/>
<dbReference type="InterPro" id="IPR000195">
    <property type="entry name" value="Rab-GAP-TBC_dom"/>
</dbReference>
<dbReference type="GO" id="GO:0031267">
    <property type="term" value="F:small GTPase binding"/>
    <property type="evidence" value="ECO:0007669"/>
    <property type="project" value="TreeGrafter"/>
</dbReference>
<sequence length="671" mass="75967">MTDLESTCVNAPSEQLITKDTNALKIKNNLLKNGFKLALNRKNGYQNILSKSIEDLHCQKLISESDSPIHESKDILTKKSSSNGSPTSDNWFKTWPERCDKVKSVESSPENTKCQRKTVNTREETSCNKLTLNEALKNISLAYSPLTKQLHFVESNTSFESTKSSGNDTFHKETDDFDNNFLCIEVDNTEQSLTQESLNSVCNVSKKLGHRRIQEGSYSSTISTLSEPSTSGSLIGSEDRSLSNFEDDNLTENKSRRKSLTHFLTKNVFSWKSAVGTENNSSVWKIFGSRSNQCANSPLHTVASSSALIQLKRPSSLPAKTVEEEQRHAQEYNEILAAAKKKEAKTSAAKEKQKKLQLQQEEQQAISTKHFIQNVLPNWNQMEKNKRTQELWWQGLPSSVRGKVWRLAIGNELNITPQLYEICLTRAQNRLNSPEPSQSDYENDQESSMDVIELDISRTFPNLCIFQQGGPYSEVLHSLLAAYVCFRPDVGYVQGMSYIAAILILNMEACDAFVCFANLLNQPLHLSAFTLNQDQMNAYYAAYNQVFNSNLPRLYSHFENAGLTPDLYLLDWIYTVFAKAMPLDVACRVWDLFLRDGYEFVFRTSLGILHLYQSTLLTMDFLHGAQFLTRLPEDMSSDQLFKSIQCVSTSIGKTSFAQIVEKCTCLTDLYR</sequence>
<feature type="domain" description="Rab-GAP TBC" evidence="3">
    <location>
        <begin position="395"/>
        <end position="597"/>
    </location>
</feature>
<reference evidence="5" key="1">
    <citation type="submission" date="2025-08" db="UniProtKB">
        <authorList>
            <consortium name="RefSeq"/>
        </authorList>
    </citation>
    <scope>IDENTIFICATION</scope>
    <source>
        <tissue evidence="5">Gonads</tissue>
    </source>
</reference>
<evidence type="ECO:0000256" key="1">
    <source>
        <dbReference type="SAM" id="Coils"/>
    </source>
</evidence>
<dbReference type="OrthoDB" id="294251at2759"/>
<dbReference type="PROSITE" id="PS50086">
    <property type="entry name" value="TBC_RABGAP"/>
    <property type="match status" value="1"/>
</dbReference>
<name>A0A6J2XIC9_SITOR</name>
<dbReference type="InterPro" id="IPR050302">
    <property type="entry name" value="Rab_GAP_TBC_domain"/>
</dbReference>
<gene>
    <name evidence="5" type="primary">LOC115878485</name>
</gene>
<dbReference type="Gene3D" id="1.10.472.80">
    <property type="entry name" value="Ypt/Rab-GAP domain of gyp1p, domain 3"/>
    <property type="match status" value="1"/>
</dbReference>
<dbReference type="InParanoid" id="A0A6J2XIC9"/>
<dbReference type="GO" id="GO:0016192">
    <property type="term" value="P:vesicle-mediated transport"/>
    <property type="evidence" value="ECO:0007669"/>
    <property type="project" value="UniProtKB-ARBA"/>
</dbReference>
<dbReference type="GO" id="GO:0005096">
    <property type="term" value="F:GTPase activator activity"/>
    <property type="evidence" value="ECO:0007669"/>
    <property type="project" value="TreeGrafter"/>
</dbReference>